<dbReference type="AlphaFoldDB" id="A0A5E6MIL2"/>
<evidence type="ECO:0000259" key="1">
    <source>
        <dbReference type="Pfam" id="PF13358"/>
    </source>
</evidence>
<dbReference type="Pfam" id="PF13592">
    <property type="entry name" value="HTH_33"/>
    <property type="match status" value="1"/>
</dbReference>
<evidence type="ECO:0008006" key="5">
    <source>
        <dbReference type="Google" id="ProtNLM"/>
    </source>
</evidence>
<dbReference type="Proteomes" id="UP000381693">
    <property type="component" value="Unassembled WGS sequence"/>
</dbReference>
<dbReference type="InterPro" id="IPR025959">
    <property type="entry name" value="Winged_HTH_dom"/>
</dbReference>
<dbReference type="NCBIfam" id="NF033545">
    <property type="entry name" value="transpos_IS630"/>
    <property type="match status" value="1"/>
</dbReference>
<name>A0A5E6MIL2_9BACT</name>
<dbReference type="InterPro" id="IPR038717">
    <property type="entry name" value="Tc1-like_DDE_dom"/>
</dbReference>
<evidence type="ECO:0000259" key="2">
    <source>
        <dbReference type="Pfam" id="PF13592"/>
    </source>
</evidence>
<evidence type="ECO:0000313" key="3">
    <source>
        <dbReference type="EMBL" id="VVM07780.1"/>
    </source>
</evidence>
<feature type="domain" description="Tc1-like transposase DDE" evidence="1">
    <location>
        <begin position="150"/>
        <end position="280"/>
    </location>
</feature>
<feature type="domain" description="Winged helix-turn helix" evidence="2">
    <location>
        <begin position="78"/>
        <end position="134"/>
    </location>
</feature>
<dbReference type="Pfam" id="PF13358">
    <property type="entry name" value="DDE_3"/>
    <property type="match status" value="1"/>
</dbReference>
<protein>
    <recommendedName>
        <fullName evidence="5">IS630 family transposase</fullName>
    </recommendedName>
</protein>
<dbReference type="InterPro" id="IPR047655">
    <property type="entry name" value="Transpos_IS630-like"/>
</dbReference>
<dbReference type="SUPFAM" id="SSF46689">
    <property type="entry name" value="Homeodomain-like"/>
    <property type="match status" value="1"/>
</dbReference>
<dbReference type="Pfam" id="PF13551">
    <property type="entry name" value="HTH_29"/>
    <property type="match status" value="1"/>
</dbReference>
<dbReference type="EMBL" id="CABFUZ020000196">
    <property type="protein sequence ID" value="VVM07780.1"/>
    <property type="molecule type" value="Genomic_DNA"/>
</dbReference>
<sequence>MRAAEAFARGESVAQISRELGVSDRAVRKWKKAFSHGGRGGLRSKGPPGPSRLLSDEQLEAWKGMLREGPQRHGYATNLWTLGRVRQVVEKEFGVRYSEVRIWKLLRSFGWTPQKPEKRAREGDREKIDQWKRERWPQLRDEAAAQGRTIVFVDESGLSQKPARKRTWAPRGETPILEFHFHWKTLSAIAGVSFRSFYFSLQEGTIKSAEVIEFVRQLQQRIRGPLLLIWDGLAAHRSAQVRAFLESTQGAVVVERLPAYAPEWNPVEYLWGHLKNHQLSHFAPETLAHLAAFVRRALRRTQKRPSIISAFWVQAELPWT</sequence>
<organism evidence="3 4">
    <name type="scientific">Methylacidimicrobium cyclopophantes</name>
    <dbReference type="NCBI Taxonomy" id="1041766"/>
    <lineage>
        <taxon>Bacteria</taxon>
        <taxon>Pseudomonadati</taxon>
        <taxon>Verrucomicrobiota</taxon>
        <taxon>Methylacidimicrobium</taxon>
    </lineage>
</organism>
<evidence type="ECO:0000313" key="4">
    <source>
        <dbReference type="Proteomes" id="UP000381693"/>
    </source>
</evidence>
<dbReference type="Gene3D" id="3.30.420.10">
    <property type="entry name" value="Ribonuclease H-like superfamily/Ribonuclease H"/>
    <property type="match status" value="1"/>
</dbReference>
<reference evidence="3" key="1">
    <citation type="submission" date="2019-09" db="EMBL/GenBank/DDBJ databases">
        <authorList>
            <person name="Cremers G."/>
        </authorList>
    </citation>
    <scope>NUCLEOTIDE SEQUENCE [LARGE SCALE GENOMIC DNA]</scope>
    <source>
        <strain evidence="3">3B</strain>
    </source>
</reference>
<proteinExistence type="predicted"/>
<dbReference type="InterPro" id="IPR009057">
    <property type="entry name" value="Homeodomain-like_sf"/>
</dbReference>
<keyword evidence="4" id="KW-1185">Reference proteome</keyword>
<comment type="caution">
    <text evidence="3">The sequence shown here is derived from an EMBL/GenBank/DDBJ whole genome shotgun (WGS) entry which is preliminary data.</text>
</comment>
<accession>A0A5E6MIL2</accession>
<dbReference type="GO" id="GO:0003676">
    <property type="term" value="F:nucleic acid binding"/>
    <property type="evidence" value="ECO:0007669"/>
    <property type="project" value="InterPro"/>
</dbReference>
<gene>
    <name evidence="3" type="ORF">MAMC_01822</name>
</gene>
<dbReference type="InterPro" id="IPR036397">
    <property type="entry name" value="RNaseH_sf"/>
</dbReference>